<gene>
    <name evidence="8" type="ORF">IMSHALPRED_001861</name>
</gene>
<comment type="subcellular location">
    <subcellularLocation>
        <location evidence="1">Nucleus</location>
    </subcellularLocation>
</comment>
<dbReference type="InterPro" id="IPR040424">
    <property type="entry name" value="Smn1"/>
</dbReference>
<dbReference type="GO" id="GO:0008380">
    <property type="term" value="P:RNA splicing"/>
    <property type="evidence" value="ECO:0007669"/>
    <property type="project" value="UniProtKB-KW"/>
</dbReference>
<evidence type="ECO:0000259" key="7">
    <source>
        <dbReference type="Pfam" id="PF20636"/>
    </source>
</evidence>
<evidence type="ECO:0000313" key="8">
    <source>
        <dbReference type="EMBL" id="CAF9914247.1"/>
    </source>
</evidence>
<dbReference type="GO" id="GO:0006397">
    <property type="term" value="P:mRNA processing"/>
    <property type="evidence" value="ECO:0007669"/>
    <property type="project" value="UniProtKB-KW"/>
</dbReference>
<dbReference type="Proteomes" id="UP000664534">
    <property type="component" value="Unassembled WGS sequence"/>
</dbReference>
<evidence type="ECO:0000256" key="4">
    <source>
        <dbReference type="ARBA" id="ARBA00023187"/>
    </source>
</evidence>
<evidence type="ECO:0000256" key="5">
    <source>
        <dbReference type="ARBA" id="ARBA00023242"/>
    </source>
</evidence>
<feature type="compositionally biased region" description="Basic and acidic residues" evidence="6">
    <location>
        <begin position="57"/>
        <end position="66"/>
    </location>
</feature>
<dbReference type="PANTHER" id="PTHR39267:SF1">
    <property type="entry name" value="SURVIVAL MOTOR NEURON PROTEIN"/>
    <property type="match status" value="1"/>
</dbReference>
<accession>A0A8H3EXE5</accession>
<dbReference type="InterPro" id="IPR047313">
    <property type="entry name" value="SMN_C"/>
</dbReference>
<keyword evidence="5" id="KW-0539">Nucleus</keyword>
<dbReference type="OrthoDB" id="197400at2759"/>
<proteinExistence type="inferred from homology"/>
<comment type="caution">
    <text evidence="8">The sequence shown here is derived from an EMBL/GenBank/DDBJ whole genome shotgun (WGS) entry which is preliminary data.</text>
</comment>
<sequence>MGKNRKQLSQAEVWDDSALLRSWDDALTEYKLYHSIHVRGERVEDVIKEAEAEENEEVHMAEENLHEAAAGPRTTGIPSQELEDGELGGELESTQAYPAGDSIEDCQGPSNIGSEQKERLANANIAVDQRQKPGIPDAILNGVKDETLKNLMMSWYYAGYYTGLYEGQQQVQSIASKKDK</sequence>
<name>A0A8H3EXE5_9LECA</name>
<protein>
    <recommendedName>
        <fullName evidence="7">Survival Motor Neuron Gemin2-binding domain-containing protein</fullName>
    </recommendedName>
</protein>
<evidence type="ECO:0000256" key="1">
    <source>
        <dbReference type="ARBA" id="ARBA00004123"/>
    </source>
</evidence>
<dbReference type="Pfam" id="PF20636">
    <property type="entry name" value="SMN_G2-BD"/>
    <property type="match status" value="1"/>
</dbReference>
<evidence type="ECO:0000256" key="6">
    <source>
        <dbReference type="SAM" id="MobiDB-lite"/>
    </source>
</evidence>
<evidence type="ECO:0000256" key="2">
    <source>
        <dbReference type="ARBA" id="ARBA00005371"/>
    </source>
</evidence>
<keyword evidence="3" id="KW-0507">mRNA processing</keyword>
<dbReference type="CDD" id="cd22852">
    <property type="entry name" value="SMN_C"/>
    <property type="match status" value="1"/>
</dbReference>
<feature type="domain" description="Survival Motor Neuron Gemin2-binding" evidence="7">
    <location>
        <begin position="11"/>
        <end position="31"/>
    </location>
</feature>
<dbReference type="PANTHER" id="PTHR39267">
    <property type="entry name" value="SURVIVAL MOTOR NEURON-LIKE PROTEIN 1"/>
    <property type="match status" value="1"/>
</dbReference>
<evidence type="ECO:0000256" key="3">
    <source>
        <dbReference type="ARBA" id="ARBA00022664"/>
    </source>
</evidence>
<comment type="similarity">
    <text evidence="2">Belongs to the SMN family.</text>
</comment>
<evidence type="ECO:0000313" key="9">
    <source>
        <dbReference type="Proteomes" id="UP000664534"/>
    </source>
</evidence>
<dbReference type="CDD" id="cd22851">
    <property type="entry name" value="SMN_N"/>
    <property type="match status" value="1"/>
</dbReference>
<dbReference type="InterPro" id="IPR049481">
    <property type="entry name" value="SMN_G2-BD"/>
</dbReference>
<keyword evidence="4" id="KW-0508">mRNA splicing</keyword>
<keyword evidence="9" id="KW-1185">Reference proteome</keyword>
<dbReference type="Pfam" id="PF20635">
    <property type="entry name" value="SMN_YG-box"/>
    <property type="match status" value="1"/>
</dbReference>
<reference evidence="8" key="1">
    <citation type="submission" date="2021-03" db="EMBL/GenBank/DDBJ databases">
        <authorList>
            <person name="Tagirdzhanova G."/>
        </authorList>
    </citation>
    <scope>NUCLEOTIDE SEQUENCE</scope>
</reference>
<dbReference type="GO" id="GO:0005634">
    <property type="term" value="C:nucleus"/>
    <property type="evidence" value="ECO:0007669"/>
    <property type="project" value="UniProtKB-SubCell"/>
</dbReference>
<dbReference type="EMBL" id="CAJPDT010000013">
    <property type="protein sequence ID" value="CAF9914247.1"/>
    <property type="molecule type" value="Genomic_DNA"/>
</dbReference>
<dbReference type="AlphaFoldDB" id="A0A8H3EXE5"/>
<feature type="region of interest" description="Disordered" evidence="6">
    <location>
        <begin position="52"/>
        <end position="84"/>
    </location>
</feature>
<organism evidence="8 9">
    <name type="scientific">Imshaugia aleurites</name>
    <dbReference type="NCBI Taxonomy" id="172621"/>
    <lineage>
        <taxon>Eukaryota</taxon>
        <taxon>Fungi</taxon>
        <taxon>Dikarya</taxon>
        <taxon>Ascomycota</taxon>
        <taxon>Pezizomycotina</taxon>
        <taxon>Lecanoromycetes</taxon>
        <taxon>OSLEUM clade</taxon>
        <taxon>Lecanoromycetidae</taxon>
        <taxon>Lecanorales</taxon>
        <taxon>Lecanorineae</taxon>
        <taxon>Parmeliaceae</taxon>
        <taxon>Imshaugia</taxon>
    </lineage>
</organism>